<sequence>MEDFVMNEIIELKKVINEKVENVELSGVVYVKQGEDVLLESAYDYANRAEERLNNINTRFGIASGCKLFTAIGICKLVDEGILSFNTPLVDCLDISFPRFDERVTIHHLLTHTSGIPDYFDEDVMDDFEDLWKEKPVYHMRSLKEFLPLFQSNKMKFEPGSKFHYNNAGYILLGLIIEQQTNRCFTDYIESEIFQRSGMKSSGYFSIDKLPQNTAMGYIDNKEDSTWRTNIYSIPVKGGSDGGAFTTAPDMVKLWESLFDYKLLSEDTTRNLLTHHVNVDEEIFYGYGIWMNKKNDSIYKYHVMGYDPGVSFRSSIYPDYNLKVVIPSNKETGPFDVTRIIEDYFMK</sequence>
<feature type="domain" description="Beta-lactamase-related" evidence="3">
    <location>
        <begin position="15"/>
        <end position="336"/>
    </location>
</feature>
<dbReference type="GO" id="GO:0016020">
    <property type="term" value="C:membrane"/>
    <property type="evidence" value="ECO:0007669"/>
    <property type="project" value="UniProtKB-SubCell"/>
</dbReference>
<keyword evidence="4" id="KW-0378">Hydrolase</keyword>
<dbReference type="InterPro" id="IPR012338">
    <property type="entry name" value="Beta-lactam/transpept-like"/>
</dbReference>
<dbReference type="InterPro" id="IPR001466">
    <property type="entry name" value="Beta-lactam-related"/>
</dbReference>
<evidence type="ECO:0000256" key="1">
    <source>
        <dbReference type="ARBA" id="ARBA00004370"/>
    </source>
</evidence>
<dbReference type="Pfam" id="PF00144">
    <property type="entry name" value="Beta-lactamase"/>
    <property type="match status" value="1"/>
</dbReference>
<dbReference type="EMBL" id="WMEY01000001">
    <property type="protein sequence ID" value="MYL61819.1"/>
    <property type="molecule type" value="Genomic_DNA"/>
</dbReference>
<reference evidence="4 5" key="1">
    <citation type="submission" date="2019-11" db="EMBL/GenBank/DDBJ databases">
        <title>Genome sequences of 17 halophilic strains isolated from different environments.</title>
        <authorList>
            <person name="Furrow R.E."/>
        </authorList>
    </citation>
    <scope>NUCLEOTIDE SEQUENCE [LARGE SCALE GENOMIC DNA]</scope>
    <source>
        <strain evidence="4 5">22506_14_FS</strain>
    </source>
</reference>
<evidence type="ECO:0000313" key="4">
    <source>
        <dbReference type="EMBL" id="MYL61819.1"/>
    </source>
</evidence>
<keyword evidence="2" id="KW-0472">Membrane</keyword>
<comment type="subcellular location">
    <subcellularLocation>
        <location evidence="1">Membrane</location>
    </subcellularLocation>
</comment>
<accession>A0A845EQ82</accession>
<proteinExistence type="predicted"/>
<dbReference type="Gene3D" id="3.40.710.10">
    <property type="entry name" value="DD-peptidase/beta-lactamase superfamily"/>
    <property type="match status" value="1"/>
</dbReference>
<evidence type="ECO:0000313" key="5">
    <source>
        <dbReference type="Proteomes" id="UP000447833"/>
    </source>
</evidence>
<protein>
    <submittedName>
        <fullName evidence="4">Serine hydrolase</fullName>
    </submittedName>
</protein>
<dbReference type="InterPro" id="IPR050491">
    <property type="entry name" value="AmpC-like"/>
</dbReference>
<dbReference type="PANTHER" id="PTHR46825">
    <property type="entry name" value="D-ALANYL-D-ALANINE-CARBOXYPEPTIDASE/ENDOPEPTIDASE AMPH"/>
    <property type="match status" value="1"/>
</dbReference>
<gene>
    <name evidence="4" type="ORF">GLW07_00480</name>
</gene>
<dbReference type="GO" id="GO:0016787">
    <property type="term" value="F:hydrolase activity"/>
    <property type="evidence" value="ECO:0007669"/>
    <property type="project" value="UniProtKB-KW"/>
</dbReference>
<name>A0A845EQ82_9BACL</name>
<dbReference type="Proteomes" id="UP000447833">
    <property type="component" value="Unassembled WGS sequence"/>
</dbReference>
<evidence type="ECO:0000256" key="2">
    <source>
        <dbReference type="ARBA" id="ARBA00023136"/>
    </source>
</evidence>
<dbReference type="PANTHER" id="PTHR46825:SF11">
    <property type="entry name" value="PENICILLIN-BINDING PROTEIN 4"/>
    <property type="match status" value="1"/>
</dbReference>
<dbReference type="SUPFAM" id="SSF56601">
    <property type="entry name" value="beta-lactamase/transpeptidase-like"/>
    <property type="match status" value="1"/>
</dbReference>
<organism evidence="4 5">
    <name type="scientific">Guptibacillus hwajinpoensis</name>
    <dbReference type="NCBI Taxonomy" id="208199"/>
    <lineage>
        <taxon>Bacteria</taxon>
        <taxon>Bacillati</taxon>
        <taxon>Bacillota</taxon>
        <taxon>Bacilli</taxon>
        <taxon>Bacillales</taxon>
        <taxon>Guptibacillaceae</taxon>
        <taxon>Guptibacillus</taxon>
    </lineage>
</organism>
<comment type="caution">
    <text evidence="4">The sequence shown here is derived from an EMBL/GenBank/DDBJ whole genome shotgun (WGS) entry which is preliminary data.</text>
</comment>
<dbReference type="AlphaFoldDB" id="A0A845EQ82"/>
<evidence type="ECO:0000259" key="3">
    <source>
        <dbReference type="Pfam" id="PF00144"/>
    </source>
</evidence>